<name>A0A7K3W5D1_9ACTN</name>
<dbReference type="SUPFAM" id="SSF53335">
    <property type="entry name" value="S-adenosyl-L-methionine-dependent methyltransferases"/>
    <property type="match status" value="1"/>
</dbReference>
<proteinExistence type="predicted"/>
<dbReference type="CDD" id="cd02440">
    <property type="entry name" value="AdoMet_MTases"/>
    <property type="match status" value="1"/>
</dbReference>
<dbReference type="InterPro" id="IPR041698">
    <property type="entry name" value="Methyltransf_25"/>
</dbReference>
<dbReference type="Proteomes" id="UP000470246">
    <property type="component" value="Unassembled WGS sequence"/>
</dbReference>
<dbReference type="PANTHER" id="PTHR45128">
    <property type="entry name" value="METHYLTRANSFERASE TYPE 11"/>
    <property type="match status" value="1"/>
</dbReference>
<feature type="domain" description="S-adenosylmethionine-dependent methyltransferase Rv2258c-like winged HTH" evidence="3">
    <location>
        <begin position="57"/>
        <end position="116"/>
    </location>
</feature>
<dbReference type="RefSeq" id="WP_163483465.1">
    <property type="nucleotide sequence ID" value="NZ_JAAGWF010000023.1"/>
</dbReference>
<dbReference type="InterPro" id="IPR048711">
    <property type="entry name" value="WHD_Rv2258c"/>
</dbReference>
<keyword evidence="4" id="KW-0489">Methyltransferase</keyword>
<organism evidence="4 5">
    <name type="scientific">Geodermatophilus sabuli</name>
    <dbReference type="NCBI Taxonomy" id="1564158"/>
    <lineage>
        <taxon>Bacteria</taxon>
        <taxon>Bacillati</taxon>
        <taxon>Actinomycetota</taxon>
        <taxon>Actinomycetes</taxon>
        <taxon>Geodermatophilales</taxon>
        <taxon>Geodermatophilaceae</taxon>
        <taxon>Geodermatophilus</taxon>
    </lineage>
</organism>
<keyword evidence="5" id="KW-1185">Reference proteome</keyword>
<dbReference type="Pfam" id="PF21320">
    <property type="entry name" value="WHD_Rv2258c"/>
    <property type="match status" value="1"/>
</dbReference>
<comment type="caution">
    <text evidence="4">The sequence shown here is derived from an EMBL/GenBank/DDBJ whole genome shotgun (WGS) entry which is preliminary data.</text>
</comment>
<dbReference type="InterPro" id="IPR053173">
    <property type="entry name" value="SAM-binding_MTase"/>
</dbReference>
<evidence type="ECO:0000259" key="2">
    <source>
        <dbReference type="Pfam" id="PF13649"/>
    </source>
</evidence>
<dbReference type="InterPro" id="IPR036388">
    <property type="entry name" value="WH-like_DNA-bd_sf"/>
</dbReference>
<evidence type="ECO:0000259" key="3">
    <source>
        <dbReference type="Pfam" id="PF21320"/>
    </source>
</evidence>
<dbReference type="Gene3D" id="3.40.50.150">
    <property type="entry name" value="Vaccinia Virus protein VP39"/>
    <property type="match status" value="1"/>
</dbReference>
<sequence length="382" mass="40330">MTSTDLPSVTAGIPVPAAPPDTAAAPQPLADRLGAAVLASLELAAVHLGSELGWYRALDEAPATAPELAARTGTDARYAREWLEQQAVAGLLTVDDPQAGPEQRRFALPAEHRPVLVDELDLAFTPPFARAALAFTRNVPRLLEVYRSGGGLGWAEMEDARDAQAAANRAYFLGPLATRDLPSVPGLDAALRAGGRVADVGCGMGWSSIGIARAYPQARVDGYDVDAPSVEAARRNAEEAGVADRVGFRVADVGRLSAARGRYDVVTAFECVHDLADPVAVLAAMRAMVAPGGTVLVVDERVAERFTAPGDEVERLMYAYSLTCCLPDGLSTRPSAGTGTVMRPAVLEGYARAAGFAGIDVLPVEHDVFRFYRLRHSGTVED</sequence>
<dbReference type="SUPFAM" id="SSF46785">
    <property type="entry name" value="Winged helix' DNA-binding domain"/>
    <property type="match status" value="1"/>
</dbReference>
<evidence type="ECO:0000256" key="1">
    <source>
        <dbReference type="SAM" id="MobiDB-lite"/>
    </source>
</evidence>
<dbReference type="Pfam" id="PF13649">
    <property type="entry name" value="Methyltransf_25"/>
    <property type="match status" value="1"/>
</dbReference>
<dbReference type="AlphaFoldDB" id="A0A7K3W5D1"/>
<dbReference type="PANTHER" id="PTHR45128:SF2">
    <property type="entry name" value="METHYLTRANSFERASE DOMAIN-CONTAINING PROTEIN"/>
    <property type="match status" value="1"/>
</dbReference>
<evidence type="ECO:0000313" key="5">
    <source>
        <dbReference type="Proteomes" id="UP000470246"/>
    </source>
</evidence>
<gene>
    <name evidence="4" type="ORF">GCU56_19670</name>
</gene>
<feature type="region of interest" description="Disordered" evidence="1">
    <location>
        <begin position="1"/>
        <end position="26"/>
    </location>
</feature>
<reference evidence="4 5" key="1">
    <citation type="submission" date="2020-02" db="EMBL/GenBank/DDBJ databases">
        <title>Geodermatophilus sabuli CPCC 205279 I12A-02694.</title>
        <authorList>
            <person name="Jiang Z."/>
        </authorList>
    </citation>
    <scope>NUCLEOTIDE SEQUENCE [LARGE SCALE GENOMIC DNA]</scope>
    <source>
        <strain evidence="4 5">I12A-02694</strain>
    </source>
</reference>
<dbReference type="EMBL" id="JAAGWF010000023">
    <property type="protein sequence ID" value="NEK60079.1"/>
    <property type="molecule type" value="Genomic_DNA"/>
</dbReference>
<keyword evidence="4" id="KW-0808">Transferase</keyword>
<dbReference type="GO" id="GO:0008168">
    <property type="term" value="F:methyltransferase activity"/>
    <property type="evidence" value="ECO:0007669"/>
    <property type="project" value="UniProtKB-KW"/>
</dbReference>
<dbReference type="InterPro" id="IPR029063">
    <property type="entry name" value="SAM-dependent_MTases_sf"/>
</dbReference>
<feature type="domain" description="Methyltransferase" evidence="2">
    <location>
        <begin position="197"/>
        <end position="293"/>
    </location>
</feature>
<dbReference type="GO" id="GO:0032259">
    <property type="term" value="P:methylation"/>
    <property type="evidence" value="ECO:0007669"/>
    <property type="project" value="UniProtKB-KW"/>
</dbReference>
<dbReference type="InterPro" id="IPR036390">
    <property type="entry name" value="WH_DNA-bd_sf"/>
</dbReference>
<evidence type="ECO:0000313" key="4">
    <source>
        <dbReference type="EMBL" id="NEK60079.1"/>
    </source>
</evidence>
<protein>
    <submittedName>
        <fullName evidence="4">Class I SAM-dependent methyltransferase</fullName>
    </submittedName>
</protein>
<accession>A0A7K3W5D1</accession>
<dbReference type="Gene3D" id="1.10.10.10">
    <property type="entry name" value="Winged helix-like DNA-binding domain superfamily/Winged helix DNA-binding domain"/>
    <property type="match status" value="1"/>
</dbReference>